<dbReference type="NCBIfam" id="TIGR01536">
    <property type="entry name" value="asn_synth_AEB"/>
    <property type="match status" value="1"/>
</dbReference>
<dbReference type="GO" id="GO:0006529">
    <property type="term" value="P:asparagine biosynthetic process"/>
    <property type="evidence" value="ECO:0007669"/>
    <property type="project" value="UniProtKB-KW"/>
</dbReference>
<evidence type="ECO:0000313" key="12">
    <source>
        <dbReference type="EMBL" id="QHT30408.1"/>
    </source>
</evidence>
<dbReference type="PROSITE" id="PS51278">
    <property type="entry name" value="GATASE_TYPE_2"/>
    <property type="match status" value="1"/>
</dbReference>
<dbReference type="PANTHER" id="PTHR11772">
    <property type="entry name" value="ASPARAGINE SYNTHETASE"/>
    <property type="match status" value="1"/>
</dbReference>
<keyword evidence="4" id="KW-0028">Amino-acid biosynthesis</keyword>
<name>A0A6C0EN24_9ZZZZ</name>
<sequence length="549" mass="63149">MCGIFAVLSSDTKGDDSFETKNFHKGQNRGPENSVCTRVNENILVGFHRLAINGYCNPHSEQPICIENCVLICNGEIYNWKELHSMLDIPAKTGSDCEIIIHLYKQFGIEYMLNKLDGVFAFVLYDKEQNQVFIARDPFGVRPLFISYNKDNPDHYFYALSSELKMMTHMIDGGTYVAKQFQPGSYAKINFNDGGKMIKHQYYNNVCSENVSWMQDKNKYLLSIRDNLIAAVKKRVDNTDREIACLLSGGLDSSLITALVAKFHGTKNLHTWSIGMKGSEDLKYAKKVADYLGTHHHSIELSAVEFLDAIESVIQTIESYDTTTVRASVGNWLISKYIKENSNAKVIFNGDGSDEVTGGYMYFHYAPNALEFDNECKRLLKDIHYFDVLRSDRSISSHGLEARTPFLDKNFVQSYLSIPAQYRFQIMKETKIEKYLLRKAFDNENMLLPKDVLWRRKEAFSDGVSAQKESWFKVIQNYAKQKYKDMNLDGPGCEKYLYREIFNKYYPNCKEAIPYMWMPKFVNALDASARTLDIYKSKHAEENVKLESC</sequence>
<evidence type="ECO:0000256" key="5">
    <source>
        <dbReference type="ARBA" id="ARBA00022741"/>
    </source>
</evidence>
<evidence type="ECO:0000256" key="8">
    <source>
        <dbReference type="ARBA" id="ARBA00030234"/>
    </source>
</evidence>
<accession>A0A6C0EN24</accession>
<organism evidence="12">
    <name type="scientific">viral metagenome</name>
    <dbReference type="NCBI Taxonomy" id="1070528"/>
    <lineage>
        <taxon>unclassified sequences</taxon>
        <taxon>metagenomes</taxon>
        <taxon>organismal metagenomes</taxon>
    </lineage>
</organism>
<reference evidence="12" key="1">
    <citation type="journal article" date="2020" name="Nature">
        <title>Giant virus diversity and host interactions through global metagenomics.</title>
        <authorList>
            <person name="Schulz F."/>
            <person name="Roux S."/>
            <person name="Paez-Espino D."/>
            <person name="Jungbluth S."/>
            <person name="Walsh D.A."/>
            <person name="Denef V.J."/>
            <person name="McMahon K.D."/>
            <person name="Konstantinidis K.T."/>
            <person name="Eloe-Fadrosh E.A."/>
            <person name="Kyrpides N.C."/>
            <person name="Woyke T."/>
        </authorList>
    </citation>
    <scope>NUCLEOTIDE SEQUENCE</scope>
    <source>
        <strain evidence="12">GVMAG-M-3300009149-34</strain>
    </source>
</reference>
<dbReference type="EC" id="6.3.5.4" evidence="2"/>
<evidence type="ECO:0000256" key="1">
    <source>
        <dbReference type="ARBA" id="ARBA00005187"/>
    </source>
</evidence>
<dbReference type="EMBL" id="MN738898">
    <property type="protein sequence ID" value="QHT30408.1"/>
    <property type="molecule type" value="Genomic_DNA"/>
</dbReference>
<comment type="catalytic activity">
    <reaction evidence="9">
        <text>L-aspartate + L-glutamine + ATP + H2O = L-asparagine + L-glutamate + AMP + diphosphate + H(+)</text>
        <dbReference type="Rhea" id="RHEA:12228"/>
        <dbReference type="ChEBI" id="CHEBI:15377"/>
        <dbReference type="ChEBI" id="CHEBI:15378"/>
        <dbReference type="ChEBI" id="CHEBI:29985"/>
        <dbReference type="ChEBI" id="CHEBI:29991"/>
        <dbReference type="ChEBI" id="CHEBI:30616"/>
        <dbReference type="ChEBI" id="CHEBI:33019"/>
        <dbReference type="ChEBI" id="CHEBI:58048"/>
        <dbReference type="ChEBI" id="CHEBI:58359"/>
        <dbReference type="ChEBI" id="CHEBI:456215"/>
        <dbReference type="EC" id="6.3.5.4"/>
    </reaction>
</comment>
<dbReference type="GO" id="GO:0005829">
    <property type="term" value="C:cytosol"/>
    <property type="evidence" value="ECO:0007669"/>
    <property type="project" value="TreeGrafter"/>
</dbReference>
<dbReference type="CDD" id="cd01991">
    <property type="entry name" value="Asn_synthase_B_C"/>
    <property type="match status" value="1"/>
</dbReference>
<dbReference type="Pfam" id="PF00733">
    <property type="entry name" value="Asn_synthase"/>
    <property type="match status" value="2"/>
</dbReference>
<proteinExistence type="predicted"/>
<dbReference type="InterPro" id="IPR050795">
    <property type="entry name" value="Asn_Synthetase"/>
</dbReference>
<evidence type="ECO:0000256" key="6">
    <source>
        <dbReference type="ARBA" id="ARBA00022840"/>
    </source>
</evidence>
<keyword evidence="5" id="KW-0547">Nucleotide-binding</keyword>
<evidence type="ECO:0000256" key="4">
    <source>
        <dbReference type="ARBA" id="ARBA00022605"/>
    </source>
</evidence>
<protein>
    <recommendedName>
        <fullName evidence="2">asparagine synthase (glutamine-hydrolyzing)</fullName>
        <ecNumber evidence="2">6.3.5.4</ecNumber>
    </recommendedName>
    <alternativeName>
        <fullName evidence="8">Glutamine-dependent asparagine synthetase</fullName>
    </alternativeName>
</protein>
<evidence type="ECO:0000256" key="7">
    <source>
        <dbReference type="ARBA" id="ARBA00022888"/>
    </source>
</evidence>
<dbReference type="AlphaFoldDB" id="A0A6C0EN24"/>
<evidence type="ECO:0000256" key="9">
    <source>
        <dbReference type="ARBA" id="ARBA00048741"/>
    </source>
</evidence>
<feature type="domain" description="Glutamine amidotransferase type-2" evidence="11">
    <location>
        <begin position="2"/>
        <end position="192"/>
    </location>
</feature>
<feature type="compositionally biased region" description="Basic and acidic residues" evidence="10">
    <location>
        <begin position="12"/>
        <end position="22"/>
    </location>
</feature>
<dbReference type="SUPFAM" id="SSF56235">
    <property type="entry name" value="N-terminal nucleophile aminohydrolases (Ntn hydrolases)"/>
    <property type="match status" value="1"/>
</dbReference>
<evidence type="ECO:0000256" key="2">
    <source>
        <dbReference type="ARBA" id="ARBA00012737"/>
    </source>
</evidence>
<keyword evidence="7" id="KW-0061">Asparagine biosynthesis</keyword>
<keyword evidence="6" id="KW-0067">ATP-binding</keyword>
<feature type="region of interest" description="Disordered" evidence="10">
    <location>
        <begin position="11"/>
        <end position="31"/>
    </location>
</feature>
<dbReference type="Gene3D" id="3.40.50.620">
    <property type="entry name" value="HUPs"/>
    <property type="match status" value="1"/>
</dbReference>
<dbReference type="GO" id="GO:0004066">
    <property type="term" value="F:asparagine synthase (glutamine-hydrolyzing) activity"/>
    <property type="evidence" value="ECO:0007669"/>
    <property type="project" value="UniProtKB-EC"/>
</dbReference>
<dbReference type="PANTHER" id="PTHR11772:SF23">
    <property type="entry name" value="ASPARAGINE SYNTHETASE [GLUTAMINE-HYDROLYZING]"/>
    <property type="match status" value="1"/>
</dbReference>
<dbReference type="InterPro" id="IPR029055">
    <property type="entry name" value="Ntn_hydrolases_N"/>
</dbReference>
<dbReference type="InterPro" id="IPR006426">
    <property type="entry name" value="Asn_synth_AEB"/>
</dbReference>
<evidence type="ECO:0000256" key="3">
    <source>
        <dbReference type="ARBA" id="ARBA00022598"/>
    </source>
</evidence>
<dbReference type="InterPro" id="IPR014729">
    <property type="entry name" value="Rossmann-like_a/b/a_fold"/>
</dbReference>
<dbReference type="InterPro" id="IPR017932">
    <property type="entry name" value="GATase_2_dom"/>
</dbReference>
<dbReference type="GO" id="GO:0005524">
    <property type="term" value="F:ATP binding"/>
    <property type="evidence" value="ECO:0007669"/>
    <property type="project" value="UniProtKB-KW"/>
</dbReference>
<dbReference type="Pfam" id="PF13537">
    <property type="entry name" value="GATase_7"/>
    <property type="match status" value="1"/>
</dbReference>
<dbReference type="InterPro" id="IPR001962">
    <property type="entry name" value="Asn_synthase"/>
</dbReference>
<keyword evidence="3" id="KW-0436">Ligase</keyword>
<evidence type="ECO:0000259" key="11">
    <source>
        <dbReference type="PROSITE" id="PS51278"/>
    </source>
</evidence>
<dbReference type="Gene3D" id="3.60.20.10">
    <property type="entry name" value="Glutamine Phosphoribosylpyrophosphate, subunit 1, domain 1"/>
    <property type="match status" value="1"/>
</dbReference>
<evidence type="ECO:0000256" key="10">
    <source>
        <dbReference type="SAM" id="MobiDB-lite"/>
    </source>
</evidence>
<dbReference type="SUPFAM" id="SSF52402">
    <property type="entry name" value="Adenine nucleotide alpha hydrolases-like"/>
    <property type="match status" value="1"/>
</dbReference>
<dbReference type="PIRSF" id="PIRSF001589">
    <property type="entry name" value="Asn_synthetase_glu-h"/>
    <property type="match status" value="1"/>
</dbReference>
<comment type="pathway">
    <text evidence="1">Amino-acid biosynthesis; L-asparagine biosynthesis; L-asparagine from L-aspartate (L-Gln route): step 1/1.</text>
</comment>